<feature type="transmembrane region" description="Helical" evidence="6">
    <location>
        <begin position="85"/>
        <end position="115"/>
    </location>
</feature>
<dbReference type="GO" id="GO:0016020">
    <property type="term" value="C:membrane"/>
    <property type="evidence" value="ECO:0007669"/>
    <property type="project" value="UniProtKB-SubCell"/>
</dbReference>
<dbReference type="RefSeq" id="XP_020132055.1">
    <property type="nucleotide sequence ID" value="XM_020271288.1"/>
</dbReference>
<evidence type="ECO:0000313" key="7">
    <source>
        <dbReference type="EMBL" id="OJD35795.1"/>
    </source>
</evidence>
<feature type="transmembrane region" description="Helical" evidence="6">
    <location>
        <begin position="452"/>
        <end position="478"/>
    </location>
</feature>
<dbReference type="InterPro" id="IPR002293">
    <property type="entry name" value="AA/rel_permease1"/>
</dbReference>
<protein>
    <submittedName>
        <fullName evidence="7">Choline transporter</fullName>
    </submittedName>
</protein>
<feature type="transmembrane region" description="Helical" evidence="6">
    <location>
        <begin position="136"/>
        <end position="161"/>
    </location>
</feature>
<comment type="subcellular location">
    <subcellularLocation>
        <location evidence="1">Membrane</location>
        <topology evidence="1">Multi-pass membrane protein</topology>
    </subcellularLocation>
</comment>
<dbReference type="PANTHER" id="PTHR45649:SF27">
    <property type="entry name" value="CHOLINE TRANSPORTER (EUROFUNG)"/>
    <property type="match status" value="1"/>
</dbReference>
<evidence type="ECO:0000313" key="8">
    <source>
        <dbReference type="Proteomes" id="UP000183809"/>
    </source>
</evidence>
<keyword evidence="4 6" id="KW-1133">Transmembrane helix</keyword>
<dbReference type="STRING" id="236234.A0A1J9RTB9"/>
<evidence type="ECO:0000256" key="4">
    <source>
        <dbReference type="ARBA" id="ARBA00022989"/>
    </source>
</evidence>
<proteinExistence type="predicted"/>
<dbReference type="GeneID" id="31011547"/>
<dbReference type="OrthoDB" id="3900342at2759"/>
<dbReference type="Gene3D" id="1.20.1740.10">
    <property type="entry name" value="Amino acid/polyamine transporter I"/>
    <property type="match status" value="1"/>
</dbReference>
<keyword evidence="3 6" id="KW-0812">Transmembrane</keyword>
<feature type="transmembrane region" description="Helical" evidence="6">
    <location>
        <begin position="173"/>
        <end position="190"/>
    </location>
</feature>
<evidence type="ECO:0000256" key="1">
    <source>
        <dbReference type="ARBA" id="ARBA00004141"/>
    </source>
</evidence>
<sequence length="537" mass="57894">MDPHKSKDDYPPHAITPQYTAEEGAVGASAVLNASGHTQELERNFSLWSAASVGICTGNTWVALGGSIVISLYNGGPPGVIYELFAAWFFYSLLAACIAELVSAIPSSAGVYHWASVTPGRKYGRVVGYFAGWWNAFAYIFAAASMSAITANLILGMYGLFHPDYVWQRWHTFVTYLIATWCCCAAVLFANRALPLVNQIGLFLIVAGCFVTVLVCAIMPGTSGSGYASNSFVWRDFLNQTGYSSDGFAFLAGMLNASYAVGVPDCVAHLAEEIPKPRSNVPKAIAMQQLVGLFTAFIYLIAIFYSIQDFDALLASTYTVPLAELYLQATSSRAGALGLLIIVLLPTICTLVGIYITAGRMLWTLAREGATPFPGMLGRISPKYKNPFNATLACGLIATAMGAIYVGSTTAFNAFVGSFVVLLSLSFLAAILPHLLTRRRNVVPGPFWMPDWVAYTVGSIGCAYICAFVVIYCFPYGIPFDAASMNYSCVITGGITIFMGGWWFWIRGRGYIGPQPLVEEDGTTTAGHHVKISNDEV</sequence>
<dbReference type="PIRSF" id="PIRSF006060">
    <property type="entry name" value="AA_transporter"/>
    <property type="match status" value="1"/>
</dbReference>
<dbReference type="AlphaFoldDB" id="A0A1J9RTB9"/>
<dbReference type="PANTHER" id="PTHR45649">
    <property type="entry name" value="AMINO-ACID PERMEASE BAT1"/>
    <property type="match status" value="1"/>
</dbReference>
<feature type="transmembrane region" description="Helical" evidence="6">
    <location>
        <begin position="412"/>
        <end position="432"/>
    </location>
</feature>
<evidence type="ECO:0000256" key="2">
    <source>
        <dbReference type="ARBA" id="ARBA00022448"/>
    </source>
</evidence>
<dbReference type="Pfam" id="PF13520">
    <property type="entry name" value="AA_permease_2"/>
    <property type="match status" value="1"/>
</dbReference>
<keyword evidence="8" id="KW-1185">Reference proteome</keyword>
<evidence type="ECO:0000256" key="5">
    <source>
        <dbReference type="ARBA" id="ARBA00023136"/>
    </source>
</evidence>
<accession>A0A1J9RTB9</accession>
<feature type="transmembrane region" description="Helical" evidence="6">
    <location>
        <begin position="202"/>
        <end position="228"/>
    </location>
</feature>
<name>A0A1J9RTB9_9PEZI</name>
<dbReference type="GO" id="GO:0022857">
    <property type="term" value="F:transmembrane transporter activity"/>
    <property type="evidence" value="ECO:0007669"/>
    <property type="project" value="InterPro"/>
</dbReference>
<organism evidence="7 8">
    <name type="scientific">Diplodia corticola</name>
    <dbReference type="NCBI Taxonomy" id="236234"/>
    <lineage>
        <taxon>Eukaryota</taxon>
        <taxon>Fungi</taxon>
        <taxon>Dikarya</taxon>
        <taxon>Ascomycota</taxon>
        <taxon>Pezizomycotina</taxon>
        <taxon>Dothideomycetes</taxon>
        <taxon>Dothideomycetes incertae sedis</taxon>
        <taxon>Botryosphaeriales</taxon>
        <taxon>Botryosphaeriaceae</taxon>
        <taxon>Diplodia</taxon>
    </lineage>
</organism>
<feature type="transmembrane region" description="Helical" evidence="6">
    <location>
        <begin position="388"/>
        <end position="406"/>
    </location>
</feature>
<comment type="caution">
    <text evidence="7">The sequence shown here is derived from an EMBL/GenBank/DDBJ whole genome shotgun (WGS) entry which is preliminary data.</text>
</comment>
<feature type="transmembrane region" description="Helical" evidence="6">
    <location>
        <begin position="290"/>
        <end position="307"/>
    </location>
</feature>
<dbReference type="Proteomes" id="UP000183809">
    <property type="component" value="Unassembled WGS sequence"/>
</dbReference>
<feature type="transmembrane region" description="Helical" evidence="6">
    <location>
        <begin position="484"/>
        <end position="505"/>
    </location>
</feature>
<feature type="transmembrane region" description="Helical" evidence="6">
    <location>
        <begin position="47"/>
        <end position="73"/>
    </location>
</feature>
<feature type="transmembrane region" description="Helical" evidence="6">
    <location>
        <begin position="334"/>
        <end position="358"/>
    </location>
</feature>
<keyword evidence="5 6" id="KW-0472">Membrane</keyword>
<gene>
    <name evidence="7" type="ORF">BKCO1_1500031</name>
</gene>
<keyword evidence="2" id="KW-0813">Transport</keyword>
<evidence type="ECO:0000256" key="3">
    <source>
        <dbReference type="ARBA" id="ARBA00022692"/>
    </source>
</evidence>
<evidence type="ECO:0000256" key="6">
    <source>
        <dbReference type="SAM" id="Phobius"/>
    </source>
</evidence>
<reference evidence="7 8" key="1">
    <citation type="submission" date="2016-10" db="EMBL/GenBank/DDBJ databases">
        <title>Proteomics and genomics reveal pathogen-plant mechanisms compatible with a hemibiotrophic lifestyle of Diplodia corticola.</title>
        <authorList>
            <person name="Fernandes I."/>
            <person name="De Jonge R."/>
            <person name="Van De Peer Y."/>
            <person name="Devreese B."/>
            <person name="Alves A."/>
            <person name="Esteves A.C."/>
        </authorList>
    </citation>
    <scope>NUCLEOTIDE SEQUENCE [LARGE SCALE GENOMIC DNA]</scope>
    <source>
        <strain evidence="7 8">CBS 112549</strain>
    </source>
</reference>
<dbReference type="EMBL" id="MNUE01000015">
    <property type="protein sequence ID" value="OJD35795.1"/>
    <property type="molecule type" value="Genomic_DNA"/>
</dbReference>